<reference evidence="2 3" key="1">
    <citation type="submission" date="2018-09" db="EMBL/GenBank/DDBJ databases">
        <authorList>
            <person name="Zhu H."/>
        </authorList>
    </citation>
    <scope>NUCLEOTIDE SEQUENCE [LARGE SCALE GENOMIC DNA]</scope>
    <source>
        <strain evidence="2 3">K2W22B-5</strain>
    </source>
</reference>
<dbReference type="Pfam" id="PF00701">
    <property type="entry name" value="DHDPS"/>
    <property type="match status" value="1"/>
</dbReference>
<evidence type="ECO:0000313" key="2">
    <source>
        <dbReference type="EMBL" id="RJF77254.1"/>
    </source>
</evidence>
<comment type="caution">
    <text evidence="2">The sequence shown here is derived from an EMBL/GenBank/DDBJ whole genome shotgun (WGS) entry which is preliminary data.</text>
</comment>
<dbReference type="AlphaFoldDB" id="A0A418VM98"/>
<dbReference type="Proteomes" id="UP000283458">
    <property type="component" value="Unassembled WGS sequence"/>
</dbReference>
<gene>
    <name evidence="2" type="ORF">D3877_25915</name>
</gene>
<evidence type="ECO:0000313" key="3">
    <source>
        <dbReference type="Proteomes" id="UP000283458"/>
    </source>
</evidence>
<dbReference type="OrthoDB" id="9778880at2"/>
<dbReference type="InterPro" id="IPR013785">
    <property type="entry name" value="Aldolase_TIM"/>
</dbReference>
<name>A0A418VM98_9PROT</name>
<dbReference type="GO" id="GO:0016829">
    <property type="term" value="F:lyase activity"/>
    <property type="evidence" value="ECO:0007669"/>
    <property type="project" value="UniProtKB-KW"/>
</dbReference>
<organism evidence="2 3">
    <name type="scientific">Azospirillum cavernae</name>
    <dbReference type="NCBI Taxonomy" id="2320860"/>
    <lineage>
        <taxon>Bacteria</taxon>
        <taxon>Pseudomonadati</taxon>
        <taxon>Pseudomonadota</taxon>
        <taxon>Alphaproteobacteria</taxon>
        <taxon>Rhodospirillales</taxon>
        <taxon>Azospirillaceae</taxon>
        <taxon>Azospirillum</taxon>
    </lineage>
</organism>
<dbReference type="SMART" id="SM01130">
    <property type="entry name" value="DHDPS"/>
    <property type="match status" value="1"/>
</dbReference>
<keyword evidence="1" id="KW-0456">Lyase</keyword>
<dbReference type="CDD" id="cd00408">
    <property type="entry name" value="DHDPS-like"/>
    <property type="match status" value="1"/>
</dbReference>
<dbReference type="Gene3D" id="3.20.20.70">
    <property type="entry name" value="Aldolase class I"/>
    <property type="match status" value="1"/>
</dbReference>
<dbReference type="RefSeq" id="WP_119833694.1">
    <property type="nucleotide sequence ID" value="NZ_QYUL01000005.1"/>
</dbReference>
<sequence length="309" mass="33111">MKTTAVTRADLERSVIAVPPLARNADLSLNADENRKLVRHLEQGGVSTLLYGGNANLYNTGVSEFPHLLAMLREIAGPDTWMIPSLGPDYGKAMDQAAILREFDFPTAMMLPMSFGATPAGVATAIARVAERAQRPLTAYVKSDNYIAPDSLAALIRDGVICSVKYAVVRENPAEDSYLSRILDAVDKSYVVSGIGERPVLDHLPKFGLTGFTSGSICVAPNLSMAILRALKSGDVARAATLREHFLPLEDLRDGSSPIRVLHEAVTLSGVADMGPMLPMFSNITDPALLEQIRVAAHTLLAADRAFAG</sequence>
<proteinExistence type="predicted"/>
<evidence type="ECO:0000256" key="1">
    <source>
        <dbReference type="ARBA" id="ARBA00023239"/>
    </source>
</evidence>
<dbReference type="EMBL" id="QYUL01000005">
    <property type="protein sequence ID" value="RJF77254.1"/>
    <property type="molecule type" value="Genomic_DNA"/>
</dbReference>
<dbReference type="InterPro" id="IPR002220">
    <property type="entry name" value="DapA-like"/>
</dbReference>
<protein>
    <submittedName>
        <fullName evidence="2">Dihydrodipicolinate synthase family protein</fullName>
    </submittedName>
</protein>
<keyword evidence="3" id="KW-1185">Reference proteome</keyword>
<dbReference type="SUPFAM" id="SSF51569">
    <property type="entry name" value="Aldolase"/>
    <property type="match status" value="1"/>
</dbReference>
<accession>A0A418VM98</accession>